<dbReference type="PROSITE" id="PS51257">
    <property type="entry name" value="PROKAR_LIPOPROTEIN"/>
    <property type="match status" value="1"/>
</dbReference>
<dbReference type="Proteomes" id="UP000005019">
    <property type="component" value="Unassembled WGS sequence"/>
</dbReference>
<protein>
    <recommendedName>
        <fullName evidence="3">YMGG-like Gly-zipper domain-containing protein</fullName>
    </recommendedName>
</protein>
<proteinExistence type="predicted"/>
<dbReference type="RefSeq" id="WP_008062483.1">
    <property type="nucleotide sequence ID" value="NZ_AFHG01000052.1"/>
</dbReference>
<evidence type="ECO:0000256" key="1">
    <source>
        <dbReference type="SAM" id="MobiDB-lite"/>
    </source>
</evidence>
<evidence type="ECO:0000256" key="2">
    <source>
        <dbReference type="SAM" id="SignalP"/>
    </source>
</evidence>
<accession>F5REF5</accession>
<organism evidence="4 5">
    <name type="scientific">Methyloversatilis universalis (strain ATCC BAA-1314 / DSM 25237 / JCM 13912 / CCUG 52030 / FAM5)</name>
    <dbReference type="NCBI Taxonomy" id="1000565"/>
    <lineage>
        <taxon>Bacteria</taxon>
        <taxon>Pseudomonadati</taxon>
        <taxon>Pseudomonadota</taxon>
        <taxon>Betaproteobacteria</taxon>
        <taxon>Nitrosomonadales</taxon>
        <taxon>Sterolibacteriaceae</taxon>
        <taxon>Methyloversatilis</taxon>
    </lineage>
</organism>
<evidence type="ECO:0000259" key="3">
    <source>
        <dbReference type="Pfam" id="PF13441"/>
    </source>
</evidence>
<sequence>MNTRTTTLALLPLLLLAGCATTPSGPSVMALPGSGKTFEQFRYDDALCRDYARDQTGGTDANEAATRSGVRSAAVGTAVGAAAGALIGGRDGAAVGAGTGLLVGGAAGSDAAQSSARGTQRGYDNAYIQCMYAKGQRVPTSARFADSGPRAPAAAPAAAPALPGRVNAPYPPPPPGHQPPPASAPPAAAQPGGGTWYYCESAREYYPYVRTCRDGWRAVEATPPPPVR</sequence>
<feature type="signal peptide" evidence="2">
    <location>
        <begin position="1"/>
        <end position="22"/>
    </location>
</feature>
<feature type="region of interest" description="Disordered" evidence="1">
    <location>
        <begin position="141"/>
        <end position="193"/>
    </location>
</feature>
<dbReference type="Pfam" id="PF13441">
    <property type="entry name" value="Gly-zipper_YMGG"/>
    <property type="match status" value="1"/>
</dbReference>
<dbReference type="EMBL" id="AFHG01000052">
    <property type="protein sequence ID" value="EGK71286.1"/>
    <property type="molecule type" value="Genomic_DNA"/>
</dbReference>
<evidence type="ECO:0000313" key="4">
    <source>
        <dbReference type="EMBL" id="EGK71286.1"/>
    </source>
</evidence>
<evidence type="ECO:0000313" key="5">
    <source>
        <dbReference type="Proteomes" id="UP000005019"/>
    </source>
</evidence>
<keyword evidence="2" id="KW-0732">Signal</keyword>
<comment type="caution">
    <text evidence="4">The sequence shown here is derived from an EMBL/GenBank/DDBJ whole genome shotgun (WGS) entry which is preliminary data.</text>
</comment>
<dbReference type="InterPro" id="IPR027367">
    <property type="entry name" value="Gly-zipper_YMGG"/>
</dbReference>
<feature type="compositionally biased region" description="Pro residues" evidence="1">
    <location>
        <begin position="169"/>
        <end position="184"/>
    </location>
</feature>
<dbReference type="eggNOG" id="ENOG5032S0D">
    <property type="taxonomic scope" value="Bacteria"/>
</dbReference>
<feature type="domain" description="YMGG-like Gly-zipper" evidence="3">
    <location>
        <begin position="68"/>
        <end position="109"/>
    </location>
</feature>
<dbReference type="STRING" id="1000565.METUNv1_02675"/>
<keyword evidence="5" id="KW-1185">Reference proteome</keyword>
<feature type="chain" id="PRO_5003327191" description="YMGG-like Gly-zipper domain-containing protein" evidence="2">
    <location>
        <begin position="23"/>
        <end position="228"/>
    </location>
</feature>
<dbReference type="OrthoDB" id="5573966at2"/>
<gene>
    <name evidence="4" type="ORF">METUNv1_02675</name>
</gene>
<reference evidence="4 5" key="1">
    <citation type="journal article" date="2011" name="J. Bacteriol.">
        <title>Genome sequence of Methyloversatilis universalis FAM5T, a methylotrophic representative of the order Rhodocyclales.</title>
        <authorList>
            <person name="Kittichotirat W."/>
            <person name="Good N.M."/>
            <person name="Hall R."/>
            <person name="Bringel F."/>
            <person name="Lajus A."/>
            <person name="Medigue C."/>
            <person name="Smalley N.E."/>
            <person name="Beck D."/>
            <person name="Bumgarner R."/>
            <person name="Vuilleumier S."/>
            <person name="Kalyuzhnaya M.G."/>
        </authorList>
    </citation>
    <scope>NUCLEOTIDE SEQUENCE [LARGE SCALE GENOMIC DNA]</scope>
    <source>
        <strain evidence="5">ATCC BAA-1314 / JCM 13912 / FAM5</strain>
    </source>
</reference>
<name>F5REF5_METUF</name>
<dbReference type="AlphaFoldDB" id="F5REF5"/>
<feature type="compositionally biased region" description="Low complexity" evidence="1">
    <location>
        <begin position="151"/>
        <end position="161"/>
    </location>
</feature>